<evidence type="ECO:0000256" key="5">
    <source>
        <dbReference type="ARBA" id="ARBA00022691"/>
    </source>
</evidence>
<dbReference type="InterPro" id="IPR035996">
    <property type="entry name" value="4pyrrol_Methylase_sf"/>
</dbReference>
<comment type="subcellular location">
    <subcellularLocation>
        <location evidence="6">Cytoplasm</location>
    </subcellularLocation>
</comment>
<dbReference type="InterPro" id="IPR014776">
    <property type="entry name" value="4pyrrole_Mease_sub2"/>
</dbReference>
<dbReference type="InterPro" id="IPR014777">
    <property type="entry name" value="4pyrrole_Mease_sub1"/>
</dbReference>
<dbReference type="Pfam" id="PF00590">
    <property type="entry name" value="TP_methylase"/>
    <property type="match status" value="1"/>
</dbReference>
<evidence type="ECO:0000256" key="6">
    <source>
        <dbReference type="HAMAP-Rule" id="MF_01877"/>
    </source>
</evidence>
<dbReference type="STRING" id="1123282.SAMN02745823_02872"/>
<feature type="domain" description="Tetrapyrrole methylase" evidence="7">
    <location>
        <begin position="4"/>
        <end position="202"/>
    </location>
</feature>
<dbReference type="PANTHER" id="PTHR46111">
    <property type="entry name" value="RIBOSOMAL RNA SMALL SUBUNIT METHYLTRANSFERASE I"/>
    <property type="match status" value="1"/>
</dbReference>
<dbReference type="HAMAP" id="MF_01877">
    <property type="entry name" value="16SrRNA_methyltr_I"/>
    <property type="match status" value="1"/>
</dbReference>
<dbReference type="FunFam" id="3.40.1010.10:FF:000007">
    <property type="entry name" value="Ribosomal RNA small subunit methyltransferase I"/>
    <property type="match status" value="1"/>
</dbReference>
<dbReference type="PANTHER" id="PTHR46111:SF1">
    <property type="entry name" value="RIBOSOMAL RNA SMALL SUBUNIT METHYLTRANSFERASE I"/>
    <property type="match status" value="1"/>
</dbReference>
<dbReference type="GO" id="GO:0005737">
    <property type="term" value="C:cytoplasm"/>
    <property type="evidence" value="ECO:0007669"/>
    <property type="project" value="UniProtKB-SubCell"/>
</dbReference>
<evidence type="ECO:0000256" key="2">
    <source>
        <dbReference type="ARBA" id="ARBA00022552"/>
    </source>
</evidence>
<dbReference type="OrthoDB" id="9809084at2"/>
<dbReference type="Proteomes" id="UP000183995">
    <property type="component" value="Unassembled WGS sequence"/>
</dbReference>
<accession>A0A1M5YWM6</accession>
<name>A0A1M5YWM6_9FIRM</name>
<reference evidence="8 9" key="1">
    <citation type="submission" date="2016-11" db="EMBL/GenBank/DDBJ databases">
        <authorList>
            <person name="Jaros S."/>
            <person name="Januszkiewicz K."/>
            <person name="Wedrychowicz H."/>
        </authorList>
    </citation>
    <scope>NUCLEOTIDE SEQUENCE [LARGE SCALE GENOMIC DNA]</scope>
    <source>
        <strain evidence="8 9">DSM 10068</strain>
    </source>
</reference>
<keyword evidence="5 6" id="KW-0949">S-adenosyl-L-methionine</keyword>
<keyword evidence="1 6" id="KW-0963">Cytoplasm</keyword>
<organism evidence="8 9">
    <name type="scientific">Sporobacter termitidis DSM 10068</name>
    <dbReference type="NCBI Taxonomy" id="1123282"/>
    <lineage>
        <taxon>Bacteria</taxon>
        <taxon>Bacillati</taxon>
        <taxon>Bacillota</taxon>
        <taxon>Clostridia</taxon>
        <taxon>Eubacteriales</taxon>
        <taxon>Oscillospiraceae</taxon>
        <taxon>Sporobacter</taxon>
    </lineage>
</organism>
<keyword evidence="9" id="KW-1185">Reference proteome</keyword>
<dbReference type="CDD" id="cd11648">
    <property type="entry name" value="RsmI"/>
    <property type="match status" value="1"/>
</dbReference>
<evidence type="ECO:0000256" key="4">
    <source>
        <dbReference type="ARBA" id="ARBA00022679"/>
    </source>
</evidence>
<dbReference type="AlphaFoldDB" id="A0A1M5YWM6"/>
<comment type="similarity">
    <text evidence="6">Belongs to the methyltransferase superfamily. RsmI family.</text>
</comment>
<dbReference type="NCBIfam" id="TIGR00096">
    <property type="entry name" value="16S rRNA (cytidine(1402)-2'-O)-methyltransferase"/>
    <property type="match status" value="1"/>
</dbReference>
<dbReference type="EMBL" id="FQXV01000011">
    <property type="protein sequence ID" value="SHI15943.1"/>
    <property type="molecule type" value="Genomic_DNA"/>
</dbReference>
<dbReference type="FunFam" id="3.30.950.10:FF:000002">
    <property type="entry name" value="Ribosomal RNA small subunit methyltransferase I"/>
    <property type="match status" value="1"/>
</dbReference>
<dbReference type="RefSeq" id="WP_073080345.1">
    <property type="nucleotide sequence ID" value="NZ_FQXV01000011.1"/>
</dbReference>
<evidence type="ECO:0000256" key="1">
    <source>
        <dbReference type="ARBA" id="ARBA00022490"/>
    </source>
</evidence>
<keyword evidence="3 6" id="KW-0489">Methyltransferase</keyword>
<protein>
    <recommendedName>
        <fullName evidence="6">Ribosomal RNA small subunit methyltransferase I</fullName>
        <ecNumber evidence="6">2.1.1.198</ecNumber>
    </recommendedName>
    <alternativeName>
        <fullName evidence="6">16S rRNA 2'-O-ribose C1402 methyltransferase</fullName>
    </alternativeName>
    <alternativeName>
        <fullName evidence="6">rRNA (cytidine-2'-O-)-methyltransferase RsmI</fullName>
    </alternativeName>
</protein>
<dbReference type="PIRSF" id="PIRSF005917">
    <property type="entry name" value="MTase_YraL"/>
    <property type="match status" value="1"/>
</dbReference>
<dbReference type="SUPFAM" id="SSF53790">
    <property type="entry name" value="Tetrapyrrole methylase"/>
    <property type="match status" value="1"/>
</dbReference>
<dbReference type="Gene3D" id="3.40.1010.10">
    <property type="entry name" value="Cobalt-precorrin-4 Transmethylase, Domain 1"/>
    <property type="match status" value="1"/>
</dbReference>
<evidence type="ECO:0000313" key="9">
    <source>
        <dbReference type="Proteomes" id="UP000183995"/>
    </source>
</evidence>
<evidence type="ECO:0000313" key="8">
    <source>
        <dbReference type="EMBL" id="SHI15943.1"/>
    </source>
</evidence>
<proteinExistence type="inferred from homology"/>
<sequence length="276" mass="29876">MSGTLYLVATPIGNLGDITRRAADVLAGTDFVAAEDTRVTLKLLNHLGLKKPLVSYYAHNQTESGARIVERILSGESCALVTDAGMPAISDPGEELVRLCADSGVTVTAIPGACAAVTALALSALPTGRFTFEGFLSTAKKSRFEHLRSLKDEKRTMIFYEAPHKLLPTLRDMLETFGDRRISISREMTKIHEETLRLTLQSAVAHFEATPPRGEFVLVIEGAPASDSARATLEDALDAVRGYRRDGLSLKDAVKKSAAEIGFPKNTLYEAALRDD</sequence>
<gene>
    <name evidence="6" type="primary">rsmI</name>
    <name evidence="8" type="ORF">SAMN02745823_02872</name>
</gene>
<comment type="function">
    <text evidence="6">Catalyzes the 2'-O-methylation of the ribose of cytidine 1402 (C1402) in 16S rRNA.</text>
</comment>
<evidence type="ECO:0000256" key="3">
    <source>
        <dbReference type="ARBA" id="ARBA00022603"/>
    </source>
</evidence>
<keyword evidence="4 6" id="KW-0808">Transferase</keyword>
<evidence type="ECO:0000259" key="7">
    <source>
        <dbReference type="Pfam" id="PF00590"/>
    </source>
</evidence>
<dbReference type="Gene3D" id="3.30.950.10">
    <property type="entry name" value="Methyltransferase, Cobalt-precorrin-4 Transmethylase, Domain 2"/>
    <property type="match status" value="1"/>
</dbReference>
<comment type="catalytic activity">
    <reaction evidence="6">
        <text>cytidine(1402) in 16S rRNA + S-adenosyl-L-methionine = 2'-O-methylcytidine(1402) in 16S rRNA + S-adenosyl-L-homocysteine + H(+)</text>
        <dbReference type="Rhea" id="RHEA:42924"/>
        <dbReference type="Rhea" id="RHEA-COMP:10285"/>
        <dbReference type="Rhea" id="RHEA-COMP:10286"/>
        <dbReference type="ChEBI" id="CHEBI:15378"/>
        <dbReference type="ChEBI" id="CHEBI:57856"/>
        <dbReference type="ChEBI" id="CHEBI:59789"/>
        <dbReference type="ChEBI" id="CHEBI:74495"/>
        <dbReference type="ChEBI" id="CHEBI:82748"/>
        <dbReference type="EC" id="2.1.1.198"/>
    </reaction>
</comment>
<dbReference type="GO" id="GO:0070677">
    <property type="term" value="F:rRNA (cytosine-2'-O-)-methyltransferase activity"/>
    <property type="evidence" value="ECO:0007669"/>
    <property type="project" value="UniProtKB-UniRule"/>
</dbReference>
<dbReference type="EC" id="2.1.1.198" evidence="6"/>
<dbReference type="InterPro" id="IPR000878">
    <property type="entry name" value="4pyrrol_Mease"/>
</dbReference>
<keyword evidence="2 6" id="KW-0698">rRNA processing</keyword>
<dbReference type="InterPro" id="IPR008189">
    <property type="entry name" value="rRNA_ssu_MeTfrase_I"/>
</dbReference>